<organism evidence="9 10">
    <name type="scientific">Shimia isoporae</name>
    <dbReference type="NCBI Taxonomy" id="647720"/>
    <lineage>
        <taxon>Bacteria</taxon>
        <taxon>Pseudomonadati</taxon>
        <taxon>Pseudomonadota</taxon>
        <taxon>Alphaproteobacteria</taxon>
        <taxon>Rhodobacterales</taxon>
        <taxon>Roseobacteraceae</taxon>
    </lineage>
</organism>
<feature type="transmembrane region" description="Helical" evidence="8">
    <location>
        <begin position="319"/>
        <end position="342"/>
    </location>
</feature>
<name>A0A4R1N2Q9_9RHOB</name>
<evidence type="ECO:0000256" key="8">
    <source>
        <dbReference type="SAM" id="Phobius"/>
    </source>
</evidence>
<accession>A0A4R1N2Q9</accession>
<keyword evidence="4" id="KW-1003">Cell membrane</keyword>
<dbReference type="OrthoDB" id="106838at2"/>
<dbReference type="RefSeq" id="WP_132861578.1">
    <property type="nucleotide sequence ID" value="NZ_SMGR01000004.1"/>
</dbReference>
<evidence type="ECO:0000256" key="4">
    <source>
        <dbReference type="ARBA" id="ARBA00022475"/>
    </source>
</evidence>
<evidence type="ECO:0000256" key="1">
    <source>
        <dbReference type="ARBA" id="ARBA00004651"/>
    </source>
</evidence>
<dbReference type="Proteomes" id="UP000295673">
    <property type="component" value="Unassembled WGS sequence"/>
</dbReference>
<dbReference type="GO" id="GO:0005886">
    <property type="term" value="C:plasma membrane"/>
    <property type="evidence" value="ECO:0007669"/>
    <property type="project" value="UniProtKB-SubCell"/>
</dbReference>
<dbReference type="InterPro" id="IPR002549">
    <property type="entry name" value="AI-2E-like"/>
</dbReference>
<keyword evidence="3" id="KW-0813">Transport</keyword>
<dbReference type="AlphaFoldDB" id="A0A4R1N2Q9"/>
<evidence type="ECO:0000256" key="3">
    <source>
        <dbReference type="ARBA" id="ARBA00022448"/>
    </source>
</evidence>
<comment type="subcellular location">
    <subcellularLocation>
        <location evidence="1">Cell membrane</location>
        <topology evidence="1">Multi-pass membrane protein</topology>
    </subcellularLocation>
</comment>
<dbReference type="PANTHER" id="PTHR21716:SF67">
    <property type="entry name" value="TRANSPORT PROTEIN YDIK-RELATED"/>
    <property type="match status" value="1"/>
</dbReference>
<protein>
    <submittedName>
        <fullName evidence="9">Putative PurR-regulated permease PerM</fullName>
    </submittedName>
</protein>
<evidence type="ECO:0000256" key="6">
    <source>
        <dbReference type="ARBA" id="ARBA00022989"/>
    </source>
</evidence>
<feature type="transmembrane region" description="Helical" evidence="8">
    <location>
        <begin position="221"/>
        <end position="244"/>
    </location>
</feature>
<comment type="caution">
    <text evidence="9">The sequence shown here is derived from an EMBL/GenBank/DDBJ whole genome shotgun (WGS) entry which is preliminary data.</text>
</comment>
<comment type="similarity">
    <text evidence="2">Belongs to the autoinducer-2 exporter (AI-2E) (TC 2.A.86) family.</text>
</comment>
<keyword evidence="10" id="KW-1185">Reference proteome</keyword>
<feature type="transmembrane region" description="Helical" evidence="8">
    <location>
        <begin position="73"/>
        <end position="91"/>
    </location>
</feature>
<evidence type="ECO:0000256" key="2">
    <source>
        <dbReference type="ARBA" id="ARBA00009773"/>
    </source>
</evidence>
<keyword evidence="6 8" id="KW-1133">Transmembrane helix</keyword>
<gene>
    <name evidence="9" type="ORF">BXY66_3445</name>
</gene>
<feature type="transmembrane region" description="Helical" evidence="8">
    <location>
        <begin position="167"/>
        <end position="187"/>
    </location>
</feature>
<proteinExistence type="inferred from homology"/>
<dbReference type="Pfam" id="PF01594">
    <property type="entry name" value="AI-2E_transport"/>
    <property type="match status" value="1"/>
</dbReference>
<keyword evidence="7 8" id="KW-0472">Membrane</keyword>
<evidence type="ECO:0000256" key="5">
    <source>
        <dbReference type="ARBA" id="ARBA00022692"/>
    </source>
</evidence>
<dbReference type="PANTHER" id="PTHR21716">
    <property type="entry name" value="TRANSMEMBRANE PROTEIN"/>
    <property type="match status" value="1"/>
</dbReference>
<sequence>MERSTEDLSKALTDAFTASLIRFALIAFVLLVCTWVFAPFLPIMLWGIVLAVALYPAQTALQKRFGWSPGRAATVIVLIGIVLIGVPTWSIGNAFAVRTLEAYSAYEAGTLTVPAANPAVAEWPLIGEDLHAAWVAAATDLPDFLETKQPQLSKFASWVLSMASSTAGSVFQLIGALIIAGIMLAWAEAGTKSIRRILIGLSDAQLAPELHELATKTIRQVAIGIIGIAFITAIVFGIVAFIAGVPAAPLLTIIALLLAIMQVPVTLVALVAAGLLWAGDNSVPWNVTFTILLLAASMTDNFLKPMVLGRGLDVPMPVVLIGAIGGMMAGGILGMFIGAAFLSAGYQVFMKWVDSENQPADAEVANDAGAG</sequence>
<keyword evidence="5 8" id="KW-0812">Transmembrane</keyword>
<feature type="transmembrane region" description="Helical" evidence="8">
    <location>
        <begin position="250"/>
        <end position="276"/>
    </location>
</feature>
<reference evidence="9 10" key="1">
    <citation type="submission" date="2019-03" db="EMBL/GenBank/DDBJ databases">
        <title>Genomic Encyclopedia of Archaeal and Bacterial Type Strains, Phase II (KMG-II): from individual species to whole genera.</title>
        <authorList>
            <person name="Goeker M."/>
        </authorList>
    </citation>
    <scope>NUCLEOTIDE SEQUENCE [LARGE SCALE GENOMIC DNA]</scope>
    <source>
        <strain evidence="9 10">DSM 26433</strain>
    </source>
</reference>
<dbReference type="EMBL" id="SMGR01000004">
    <property type="protein sequence ID" value="TCK99741.1"/>
    <property type="molecule type" value="Genomic_DNA"/>
</dbReference>
<evidence type="ECO:0000313" key="10">
    <source>
        <dbReference type="Proteomes" id="UP000295673"/>
    </source>
</evidence>
<feature type="transmembrane region" description="Helical" evidence="8">
    <location>
        <begin position="20"/>
        <end position="37"/>
    </location>
</feature>
<evidence type="ECO:0000313" key="9">
    <source>
        <dbReference type="EMBL" id="TCK99741.1"/>
    </source>
</evidence>
<feature type="transmembrane region" description="Helical" evidence="8">
    <location>
        <begin position="283"/>
        <end position="299"/>
    </location>
</feature>
<evidence type="ECO:0000256" key="7">
    <source>
        <dbReference type="ARBA" id="ARBA00023136"/>
    </source>
</evidence>